<proteinExistence type="predicted"/>
<dbReference type="EMBL" id="CP006019">
    <property type="protein sequence ID" value="AIF68468.1"/>
    <property type="molecule type" value="Genomic_DNA"/>
</dbReference>
<dbReference type="Proteomes" id="UP000027981">
    <property type="component" value="Chromosome"/>
</dbReference>
<dbReference type="HOGENOM" id="CLU_186537_0_0_2"/>
<dbReference type="InterPro" id="IPR036390">
    <property type="entry name" value="WH_DNA-bd_sf"/>
</dbReference>
<organism evidence="1 2">
    <name type="scientific">Palaeococcus pacificus DY20341</name>
    <dbReference type="NCBI Taxonomy" id="1343739"/>
    <lineage>
        <taxon>Archaea</taxon>
        <taxon>Methanobacteriati</taxon>
        <taxon>Methanobacteriota</taxon>
        <taxon>Thermococci</taxon>
        <taxon>Thermococcales</taxon>
        <taxon>Thermococcaceae</taxon>
        <taxon>Palaeococcus</taxon>
    </lineage>
</organism>
<dbReference type="SUPFAM" id="SSF46785">
    <property type="entry name" value="Winged helix' DNA-binding domain"/>
    <property type="match status" value="1"/>
</dbReference>
<reference evidence="1 2" key="2">
    <citation type="journal article" date="2015" name="Genome Announc.">
        <title>Complete Genome Sequence of Hyperthermophilic Piezophilic Archaeon Palaeococcus pacificus DY20341T, Isolated from Deep-Sea Hydrothermal Sediments.</title>
        <authorList>
            <person name="Zeng X."/>
            <person name="Jebbar M."/>
            <person name="Shao Z."/>
        </authorList>
    </citation>
    <scope>NUCLEOTIDE SEQUENCE [LARGE SCALE GENOMIC DNA]</scope>
    <source>
        <strain evidence="1 2">DY20341</strain>
    </source>
</reference>
<evidence type="ECO:0000313" key="2">
    <source>
        <dbReference type="Proteomes" id="UP000027981"/>
    </source>
</evidence>
<accession>A0A075LVG9</accession>
<dbReference type="RefSeq" id="WP_048163920.1">
    <property type="nucleotide sequence ID" value="NZ_CP006019.1"/>
</dbReference>
<dbReference type="InterPro" id="IPR036388">
    <property type="entry name" value="WH-like_DNA-bd_sf"/>
</dbReference>
<name>A0A075LVG9_9EURY</name>
<dbReference type="OrthoDB" id="92175at2157"/>
<gene>
    <name evidence="1" type="ORF">PAP_00100</name>
</gene>
<evidence type="ECO:0008006" key="3">
    <source>
        <dbReference type="Google" id="ProtNLM"/>
    </source>
</evidence>
<dbReference type="AlphaFoldDB" id="A0A075LVG9"/>
<dbReference type="KEGG" id="ppac:PAP_00100"/>
<dbReference type="STRING" id="1343739.PAP_00100"/>
<dbReference type="GeneID" id="24841154"/>
<protein>
    <recommendedName>
        <fullName evidence="3">HTH arsR-type domain-containing protein</fullName>
    </recommendedName>
</protein>
<sequence>MHGKDMIYHLLVVKKKAVNLQKLSEELETPMPHLLRTIKSLESDGLVEIFYGKEKANVMVRARTIEDYLG</sequence>
<evidence type="ECO:0000313" key="1">
    <source>
        <dbReference type="EMBL" id="AIF68468.1"/>
    </source>
</evidence>
<keyword evidence="2" id="KW-1185">Reference proteome</keyword>
<reference evidence="2" key="1">
    <citation type="submission" date="2013-06" db="EMBL/GenBank/DDBJ databases">
        <title>Complete Genome Sequence of Hyperthermophilic Palaeococcus pacificus DY20341T, Isolated from a Deep-Sea Hydrothermal Sediments.</title>
        <authorList>
            <person name="Zeng X."/>
            <person name="Shao Z."/>
        </authorList>
    </citation>
    <scope>NUCLEOTIDE SEQUENCE [LARGE SCALE GENOMIC DNA]</scope>
    <source>
        <strain evidence="2">DY20341</strain>
    </source>
</reference>
<dbReference type="eggNOG" id="arCOG05817">
    <property type="taxonomic scope" value="Archaea"/>
</dbReference>
<dbReference type="Gene3D" id="1.10.10.10">
    <property type="entry name" value="Winged helix-like DNA-binding domain superfamily/Winged helix DNA-binding domain"/>
    <property type="match status" value="1"/>
</dbReference>